<protein>
    <recommendedName>
        <fullName evidence="1">N-acetylmuramoyl-L-alanine amidase domain-containing protein</fullName>
    </recommendedName>
</protein>
<evidence type="ECO:0000313" key="2">
    <source>
        <dbReference type="EMBL" id="OPF19991.1"/>
    </source>
</evidence>
<organism evidence="2 3">
    <name type="scientific">Microcystis aeruginosa KW</name>
    <dbReference type="NCBI Taxonomy" id="1960155"/>
    <lineage>
        <taxon>Bacteria</taxon>
        <taxon>Bacillati</taxon>
        <taxon>Cyanobacteriota</taxon>
        <taxon>Cyanophyceae</taxon>
        <taxon>Oscillatoriophycideae</taxon>
        <taxon>Chroococcales</taxon>
        <taxon>Microcystaceae</taxon>
        <taxon>Microcystis</taxon>
    </lineage>
</organism>
<dbReference type="AlphaFoldDB" id="A0A1V4BYT0"/>
<gene>
    <name evidence="2" type="ORF">B1L04_00475</name>
</gene>
<dbReference type="InterPro" id="IPR002502">
    <property type="entry name" value="Amidase_domain"/>
</dbReference>
<feature type="domain" description="N-acetylmuramoyl-L-alanine amidase" evidence="1">
    <location>
        <begin position="14"/>
        <end position="147"/>
    </location>
</feature>
<proteinExistence type="predicted"/>
<reference evidence="2 3" key="1">
    <citation type="submission" date="2017-02" db="EMBL/GenBank/DDBJ databases">
        <title>Genome sequence of Microcystis aeruginosa KW.</title>
        <authorList>
            <person name="Oh H.-M."/>
            <person name="Ahn C.-Y."/>
            <person name="Jeong H."/>
            <person name="Srivastava A."/>
            <person name="Lee H.-G."/>
            <person name="Kang S.-R."/>
        </authorList>
    </citation>
    <scope>NUCLEOTIDE SEQUENCE [LARGE SCALE GENOMIC DNA]</scope>
    <source>
        <strain evidence="2 3">KW</strain>
    </source>
</reference>
<dbReference type="SUPFAM" id="SSF55846">
    <property type="entry name" value="N-acetylmuramoyl-L-alanine amidase-like"/>
    <property type="match status" value="1"/>
</dbReference>
<dbReference type="CDD" id="cd06583">
    <property type="entry name" value="PGRP"/>
    <property type="match status" value="1"/>
</dbReference>
<name>A0A1V4BYT0_MICAE</name>
<comment type="caution">
    <text evidence="2">The sequence shown here is derived from an EMBL/GenBank/DDBJ whole genome shotgun (WGS) entry which is preliminary data.</text>
</comment>
<evidence type="ECO:0000313" key="3">
    <source>
        <dbReference type="Proteomes" id="UP000189835"/>
    </source>
</evidence>
<dbReference type="RefSeq" id="WP_041803640.1">
    <property type="nucleotide sequence ID" value="NZ_MVGR01000001.1"/>
</dbReference>
<evidence type="ECO:0000259" key="1">
    <source>
        <dbReference type="Pfam" id="PF01510"/>
    </source>
</evidence>
<dbReference type="GO" id="GO:0009253">
    <property type="term" value="P:peptidoglycan catabolic process"/>
    <property type="evidence" value="ECO:0007669"/>
    <property type="project" value="InterPro"/>
</dbReference>
<dbReference type="Pfam" id="PF01510">
    <property type="entry name" value="Amidase_2"/>
    <property type="match status" value="1"/>
</dbReference>
<dbReference type="Gene3D" id="3.40.80.10">
    <property type="entry name" value="Peptidoglycan recognition protein-like"/>
    <property type="match status" value="1"/>
</dbReference>
<dbReference type="InterPro" id="IPR036505">
    <property type="entry name" value="Amidase/PGRP_sf"/>
</dbReference>
<dbReference type="EMBL" id="MVGR01000001">
    <property type="protein sequence ID" value="OPF19991.1"/>
    <property type="molecule type" value="Genomic_DNA"/>
</dbReference>
<accession>A0A1V4BYT0</accession>
<dbReference type="Proteomes" id="UP000189835">
    <property type="component" value="Unassembled WGS sequence"/>
</dbReference>
<sequence length="300" mass="33199">MGIVPTTWMPNCSMKRIIIHWTAGGHKASSSDKSHYHILIEDDGNLVRGTHSIKDNVSTADNVYAAHTALFNTGSIGVSVCCMSGAVEKPFKAGSFPMTQTQWETMAQVVAELCDFYDIEVTAKTVLGHGEVEREFPNKPQRGKWDPMVLPWDTSLSKRQVGDQFRTLVKTKLTGVSGLVETPASITAVIQGKPFREAQIFNEKSIVKIRPLLDTFNWKIITANDQEVMELKFADGEEAKSLGFLLIEHSNNPMDIPEGTSQGEIIKKIEQFGFVKVVDLAQALNLSVTWDGTTRTVTIE</sequence>
<dbReference type="GO" id="GO:0008745">
    <property type="term" value="F:N-acetylmuramoyl-L-alanine amidase activity"/>
    <property type="evidence" value="ECO:0007669"/>
    <property type="project" value="InterPro"/>
</dbReference>